<dbReference type="EC" id="3.4.11.2" evidence="4"/>
<dbReference type="InterPro" id="IPR014782">
    <property type="entry name" value="Peptidase_M1_dom"/>
</dbReference>
<keyword evidence="7" id="KW-0645">Protease</keyword>
<dbReference type="GO" id="GO:0005615">
    <property type="term" value="C:extracellular space"/>
    <property type="evidence" value="ECO:0007669"/>
    <property type="project" value="TreeGrafter"/>
</dbReference>
<evidence type="ECO:0000256" key="3">
    <source>
        <dbReference type="ARBA" id="ARBA00010136"/>
    </source>
</evidence>
<keyword evidence="6" id="KW-0031">Aminopeptidase</keyword>
<comment type="similarity">
    <text evidence="3">Belongs to the peptidase M1 family.</text>
</comment>
<evidence type="ECO:0000256" key="2">
    <source>
        <dbReference type="ARBA" id="ARBA00001947"/>
    </source>
</evidence>
<dbReference type="InterPro" id="IPR042097">
    <property type="entry name" value="Aminopeptidase_N-like_N_sf"/>
</dbReference>
<dbReference type="GO" id="GO:0005737">
    <property type="term" value="C:cytoplasm"/>
    <property type="evidence" value="ECO:0007669"/>
    <property type="project" value="TreeGrafter"/>
</dbReference>
<evidence type="ECO:0000256" key="5">
    <source>
        <dbReference type="ARBA" id="ARBA00015611"/>
    </source>
</evidence>
<keyword evidence="8" id="KW-0479">Metal-binding</keyword>
<comment type="caution">
    <text evidence="14">The sequence shown here is derived from an EMBL/GenBank/DDBJ whole genome shotgun (WGS) entry which is preliminary data.</text>
</comment>
<dbReference type="EMBL" id="DSLG01000004">
    <property type="protein sequence ID" value="HEA87186.1"/>
    <property type="molecule type" value="Genomic_DNA"/>
</dbReference>
<evidence type="ECO:0000256" key="11">
    <source>
        <dbReference type="ARBA" id="ARBA00023049"/>
    </source>
</evidence>
<dbReference type="CDD" id="cd09603">
    <property type="entry name" value="M1_APN_like"/>
    <property type="match status" value="1"/>
</dbReference>
<evidence type="ECO:0000259" key="12">
    <source>
        <dbReference type="Pfam" id="PF01433"/>
    </source>
</evidence>
<evidence type="ECO:0000256" key="1">
    <source>
        <dbReference type="ARBA" id="ARBA00000098"/>
    </source>
</evidence>
<gene>
    <name evidence="13" type="ORF">ENP94_04155</name>
    <name evidence="14" type="ORF">ENS16_05590</name>
</gene>
<dbReference type="GO" id="GO:0016020">
    <property type="term" value="C:membrane"/>
    <property type="evidence" value="ECO:0007669"/>
    <property type="project" value="TreeGrafter"/>
</dbReference>
<evidence type="ECO:0000256" key="4">
    <source>
        <dbReference type="ARBA" id="ARBA00012564"/>
    </source>
</evidence>
<dbReference type="SUPFAM" id="SSF55486">
    <property type="entry name" value="Metalloproteases ('zincins'), catalytic domain"/>
    <property type="match status" value="1"/>
</dbReference>
<sequence>MWFSAILISTALLEPVVDMEPVFWHPVPRQALVTAAADSSHSFDVRHYRLDIELRMSDAGYRCHEQVAIKSNVSLLDSFTLDFAGLVCDSVIHNGRAVQFDTPPGYLRIGLAQPLPGGDSTVVDIFFHREPTAPQIGFFFAQPPAVLHAHAMTCGCPRDNHYWFACWDWPADKAERGCAINLILPDTFQGCANGMLDSVTVVPGGKRVWWWRHPYPIATYLMTFSASRFARWDTVVTTLNGDTVPLIYFMWPRDSAATRTGYRLVPDMMRYFSAPDRFGKYPFERFGLVPGYYGFPWGGMEHQTQVMIHASYIGGGGEAIICHELSHMWWGDMVTHQEYADVWLNEGFASWAECLYMGHLNGRGYFQNYIAGKARQYFTQHRSRDFPIYNPPWSEIYNYGIIYCKGSWVLRMLQFVCGDTAWEQPGELFRALRVYADSFRYGTATTENFRQIVEQETGRNLGQFFEEWVYDRGYPKFRLFWSKERSGDSWDVAVRVVQQNDTNSRQVFVIPFPIQINCLGESIRVLADIQDSIYTARFRMLREPVGITPDPDNWILDSCYVSQVGVEELAGEVKVNQERVGIICNPSRKGIRLECFGGAPDIIEIFDCGGRRIWFFSREGNGYERMQTVWLAVPNGVYYVRAVFCQQEERLKVVVLD</sequence>
<dbReference type="PRINTS" id="PR00756">
    <property type="entry name" value="ALADIPTASE"/>
</dbReference>
<evidence type="ECO:0000256" key="6">
    <source>
        <dbReference type="ARBA" id="ARBA00022438"/>
    </source>
</evidence>
<dbReference type="InterPro" id="IPR027268">
    <property type="entry name" value="Peptidase_M4/M1_CTD_sf"/>
</dbReference>
<evidence type="ECO:0000313" key="14">
    <source>
        <dbReference type="EMBL" id="HFJ54144.1"/>
    </source>
</evidence>
<keyword evidence="11" id="KW-0482">Metalloprotease</keyword>
<name>A0A7C3J272_UNCW3</name>
<organism evidence="14">
    <name type="scientific">candidate division WOR-3 bacterium</name>
    <dbReference type="NCBI Taxonomy" id="2052148"/>
    <lineage>
        <taxon>Bacteria</taxon>
        <taxon>Bacteria division WOR-3</taxon>
    </lineage>
</organism>
<evidence type="ECO:0000256" key="10">
    <source>
        <dbReference type="ARBA" id="ARBA00022833"/>
    </source>
</evidence>
<dbReference type="GO" id="GO:0008270">
    <property type="term" value="F:zinc ion binding"/>
    <property type="evidence" value="ECO:0007669"/>
    <property type="project" value="InterPro"/>
</dbReference>
<dbReference type="InterPro" id="IPR001930">
    <property type="entry name" value="Peptidase_M1"/>
</dbReference>
<proteinExistence type="inferred from homology"/>
<evidence type="ECO:0000313" key="13">
    <source>
        <dbReference type="EMBL" id="HEA87186.1"/>
    </source>
</evidence>
<dbReference type="GO" id="GO:0006508">
    <property type="term" value="P:proteolysis"/>
    <property type="evidence" value="ECO:0007669"/>
    <property type="project" value="UniProtKB-KW"/>
</dbReference>
<dbReference type="Pfam" id="PF01433">
    <property type="entry name" value="Peptidase_M1"/>
    <property type="match status" value="1"/>
</dbReference>
<keyword evidence="10" id="KW-0862">Zinc</keyword>
<dbReference type="GO" id="GO:0043171">
    <property type="term" value="P:peptide catabolic process"/>
    <property type="evidence" value="ECO:0007669"/>
    <property type="project" value="TreeGrafter"/>
</dbReference>
<accession>A0A7C3J272</accession>
<dbReference type="GO" id="GO:0042277">
    <property type="term" value="F:peptide binding"/>
    <property type="evidence" value="ECO:0007669"/>
    <property type="project" value="TreeGrafter"/>
</dbReference>
<evidence type="ECO:0000256" key="9">
    <source>
        <dbReference type="ARBA" id="ARBA00022801"/>
    </source>
</evidence>
<dbReference type="SUPFAM" id="SSF63737">
    <property type="entry name" value="Leukotriene A4 hydrolase N-terminal domain"/>
    <property type="match status" value="1"/>
</dbReference>
<feature type="domain" description="Peptidase M1 membrane alanine aminopeptidase" evidence="12">
    <location>
        <begin position="297"/>
        <end position="468"/>
    </location>
</feature>
<evidence type="ECO:0000256" key="7">
    <source>
        <dbReference type="ARBA" id="ARBA00022670"/>
    </source>
</evidence>
<dbReference type="GO" id="GO:0070006">
    <property type="term" value="F:metalloaminopeptidase activity"/>
    <property type="evidence" value="ECO:0007669"/>
    <property type="project" value="TreeGrafter"/>
</dbReference>
<dbReference type="PANTHER" id="PTHR11533:SF174">
    <property type="entry name" value="PUROMYCIN-SENSITIVE AMINOPEPTIDASE-RELATED"/>
    <property type="match status" value="1"/>
</dbReference>
<dbReference type="Gene3D" id="2.60.40.1730">
    <property type="entry name" value="tricorn interacting facor f3 domain"/>
    <property type="match status" value="1"/>
</dbReference>
<comment type="cofactor">
    <cofactor evidence="2">
        <name>Zn(2+)</name>
        <dbReference type="ChEBI" id="CHEBI:29105"/>
    </cofactor>
</comment>
<keyword evidence="9" id="KW-0378">Hydrolase</keyword>
<protein>
    <recommendedName>
        <fullName evidence="5">Aminopeptidase N</fullName>
        <ecNumber evidence="4">3.4.11.2</ecNumber>
    </recommendedName>
</protein>
<reference evidence="14" key="1">
    <citation type="journal article" date="2020" name="mSystems">
        <title>Genome- and Community-Level Interaction Insights into Carbon Utilization and Element Cycling Functions of Hydrothermarchaeota in Hydrothermal Sediment.</title>
        <authorList>
            <person name="Zhou Z."/>
            <person name="Liu Y."/>
            <person name="Xu W."/>
            <person name="Pan J."/>
            <person name="Luo Z.H."/>
            <person name="Li M."/>
        </authorList>
    </citation>
    <scope>NUCLEOTIDE SEQUENCE [LARGE SCALE GENOMIC DNA]</scope>
    <source>
        <strain evidence="13">SpSt-265</strain>
        <strain evidence="14">SpSt-465</strain>
    </source>
</reference>
<dbReference type="PANTHER" id="PTHR11533">
    <property type="entry name" value="PROTEASE M1 ZINC METALLOPROTEASE"/>
    <property type="match status" value="1"/>
</dbReference>
<evidence type="ECO:0000256" key="8">
    <source>
        <dbReference type="ARBA" id="ARBA00022723"/>
    </source>
</evidence>
<dbReference type="Gene3D" id="1.10.390.10">
    <property type="entry name" value="Neutral Protease Domain 2"/>
    <property type="match status" value="1"/>
</dbReference>
<dbReference type="AlphaFoldDB" id="A0A7C3J272"/>
<dbReference type="EMBL" id="DSTU01000007">
    <property type="protein sequence ID" value="HFJ54144.1"/>
    <property type="molecule type" value="Genomic_DNA"/>
</dbReference>
<dbReference type="GO" id="GO:0016285">
    <property type="term" value="F:alanyl aminopeptidase activity"/>
    <property type="evidence" value="ECO:0007669"/>
    <property type="project" value="UniProtKB-EC"/>
</dbReference>
<dbReference type="InterPro" id="IPR050344">
    <property type="entry name" value="Peptidase_M1_aminopeptidases"/>
</dbReference>
<comment type="catalytic activity">
    <reaction evidence="1">
        <text>Release of an N-terminal amino acid, Xaa-|-Yaa- from a peptide, amide or arylamide. Xaa is preferably Ala, but may be most amino acids including Pro (slow action). When a terminal hydrophobic residue is followed by a prolyl residue, the two may be released as an intact Xaa-Pro dipeptide.</text>
        <dbReference type="EC" id="3.4.11.2"/>
    </reaction>
</comment>